<evidence type="ECO:0000313" key="4">
    <source>
        <dbReference type="Proteomes" id="UP000031670"/>
    </source>
</evidence>
<reference evidence="3 4" key="1">
    <citation type="submission" date="2015-01" db="EMBL/GenBank/DDBJ databases">
        <title>Vibrio sp. C5 JCM 19232 whole genome shotgun sequence.</title>
        <authorList>
            <person name="Sawabe T."/>
            <person name="Meirelles P."/>
            <person name="Feng G."/>
            <person name="Sayaka M."/>
            <person name="Hattori M."/>
            <person name="Ohkuma M."/>
        </authorList>
    </citation>
    <scope>NUCLEOTIDE SEQUENCE [LARGE SCALE GENOMIC DNA]</scope>
    <source>
        <strain evidence="3 4">JCM19232</strain>
    </source>
</reference>
<protein>
    <submittedName>
        <fullName evidence="3">Lipoprotein</fullName>
    </submittedName>
</protein>
<dbReference type="PANTHER" id="PTHR30035:SF3">
    <property type="entry name" value="INTERMEMBRANE PHOSPHOLIPID TRANSPORT SYSTEM LIPOPROTEIN MLAA"/>
    <property type="match status" value="1"/>
</dbReference>
<name>A0A0B8P5K6_9VIBR</name>
<comment type="similarity">
    <text evidence="1">Belongs to the MlaA family.</text>
</comment>
<keyword evidence="3" id="KW-0449">Lipoprotein</keyword>
<sequence length="157" mass="17953">MGNGQLAFNHFNRFWINTTFGVLGLYDAASQGGIAKMESRAFSDVVGHYGVGSGWYFMFPGYGPWTLREVGDFADDLYPPLSFLNIWASFGKWVFEGMESRAALVPQEEILENSPDSYSLTRDAYLQRRDYKAMVTDNEAVDEEEEDFLDDYLEDEF</sequence>
<organism evidence="3 4">
    <name type="scientific">Vibrio ishigakensis</name>
    <dbReference type="NCBI Taxonomy" id="1481914"/>
    <lineage>
        <taxon>Bacteria</taxon>
        <taxon>Pseudomonadati</taxon>
        <taxon>Pseudomonadota</taxon>
        <taxon>Gammaproteobacteria</taxon>
        <taxon>Vibrionales</taxon>
        <taxon>Vibrionaceae</taxon>
        <taxon>Vibrio</taxon>
    </lineage>
</organism>
<keyword evidence="2" id="KW-0732">Signal</keyword>
<evidence type="ECO:0000256" key="2">
    <source>
        <dbReference type="ARBA" id="ARBA00022729"/>
    </source>
</evidence>
<dbReference type="GO" id="GO:0016020">
    <property type="term" value="C:membrane"/>
    <property type="evidence" value="ECO:0007669"/>
    <property type="project" value="InterPro"/>
</dbReference>
<reference evidence="3 4" key="2">
    <citation type="submission" date="2015-01" db="EMBL/GenBank/DDBJ databases">
        <authorList>
            <consortium name="NBRP consortium"/>
            <person name="Sawabe T."/>
            <person name="Meirelles P."/>
            <person name="Feng G."/>
            <person name="Sayaka M."/>
            <person name="Hattori M."/>
            <person name="Ohkuma M."/>
        </authorList>
    </citation>
    <scope>NUCLEOTIDE SEQUENCE [LARGE SCALE GENOMIC DNA]</scope>
    <source>
        <strain evidence="3 4">JCM19232</strain>
    </source>
</reference>
<dbReference type="InterPro" id="IPR007428">
    <property type="entry name" value="MlaA"/>
</dbReference>
<dbReference type="Pfam" id="PF04333">
    <property type="entry name" value="MlaA"/>
    <property type="match status" value="1"/>
</dbReference>
<gene>
    <name evidence="3" type="ORF">JCM19232_5812</name>
</gene>
<dbReference type="PANTHER" id="PTHR30035">
    <property type="entry name" value="LIPOPROTEIN VACJ-RELATED"/>
    <property type="match status" value="1"/>
</dbReference>
<dbReference type="AlphaFoldDB" id="A0A0B8P5K6"/>
<dbReference type="EMBL" id="BBSA01000003">
    <property type="protein sequence ID" value="GAM61511.1"/>
    <property type="molecule type" value="Genomic_DNA"/>
</dbReference>
<proteinExistence type="inferred from homology"/>
<dbReference type="PRINTS" id="PR01805">
    <property type="entry name" value="VACJLIPOPROT"/>
</dbReference>
<dbReference type="Proteomes" id="UP000031670">
    <property type="component" value="Unassembled WGS sequence"/>
</dbReference>
<accession>A0A0B8P5K6</accession>
<dbReference type="GO" id="GO:0120010">
    <property type="term" value="P:intermembrane phospholipid transfer"/>
    <property type="evidence" value="ECO:0007669"/>
    <property type="project" value="TreeGrafter"/>
</dbReference>
<comment type="caution">
    <text evidence="3">The sequence shown here is derived from an EMBL/GenBank/DDBJ whole genome shotgun (WGS) entry which is preliminary data.</text>
</comment>
<evidence type="ECO:0000256" key="1">
    <source>
        <dbReference type="ARBA" id="ARBA00010634"/>
    </source>
</evidence>
<evidence type="ECO:0000313" key="3">
    <source>
        <dbReference type="EMBL" id="GAM61511.1"/>
    </source>
</evidence>